<evidence type="ECO:0000259" key="9">
    <source>
        <dbReference type="PROSITE" id="PS50109"/>
    </source>
</evidence>
<dbReference type="InterPro" id="IPR003594">
    <property type="entry name" value="HATPase_dom"/>
</dbReference>
<dbReference type="PANTHER" id="PTHR43065:SF10">
    <property type="entry name" value="PEROXIDE STRESS-ACTIVATED HISTIDINE KINASE MAK3"/>
    <property type="match status" value="1"/>
</dbReference>
<protein>
    <recommendedName>
        <fullName evidence="2">histidine kinase</fullName>
        <ecNumber evidence="2">2.7.13.3</ecNumber>
    </recommendedName>
</protein>
<dbReference type="AlphaFoldDB" id="A0AA96GGV1"/>
<evidence type="ECO:0000256" key="1">
    <source>
        <dbReference type="ARBA" id="ARBA00000085"/>
    </source>
</evidence>
<evidence type="ECO:0000256" key="8">
    <source>
        <dbReference type="ARBA" id="ARBA00023012"/>
    </source>
</evidence>
<evidence type="ECO:0000256" key="3">
    <source>
        <dbReference type="ARBA" id="ARBA00022553"/>
    </source>
</evidence>
<keyword evidence="5" id="KW-0547">Nucleotide-binding</keyword>
<dbReference type="GO" id="GO:0000160">
    <property type="term" value="P:phosphorelay signal transduction system"/>
    <property type="evidence" value="ECO:0007669"/>
    <property type="project" value="UniProtKB-KW"/>
</dbReference>
<reference evidence="10 11" key="1">
    <citation type="submission" date="2023-01" db="EMBL/GenBank/DDBJ databases">
        <title>Cultivation and genomic characterization of new, ubiquitous marine nitrite-oxidizing bacteria from the Nitrospirales.</title>
        <authorList>
            <person name="Mueller A.J."/>
            <person name="Daebeler A."/>
            <person name="Herbold C.W."/>
            <person name="Kirkegaard R.H."/>
            <person name="Daims H."/>
        </authorList>
    </citation>
    <scope>NUCLEOTIDE SEQUENCE [LARGE SCALE GENOMIC DNA]</scope>
    <source>
        <strain evidence="10 11">DK</strain>
    </source>
</reference>
<dbReference type="PRINTS" id="PR00344">
    <property type="entry name" value="BCTRLSENSOR"/>
</dbReference>
<dbReference type="PANTHER" id="PTHR43065">
    <property type="entry name" value="SENSOR HISTIDINE KINASE"/>
    <property type="match status" value="1"/>
</dbReference>
<dbReference type="SMART" id="SM00065">
    <property type="entry name" value="GAF"/>
    <property type="match status" value="1"/>
</dbReference>
<dbReference type="Gene3D" id="3.30.450.40">
    <property type="match status" value="1"/>
</dbReference>
<dbReference type="InterPro" id="IPR003018">
    <property type="entry name" value="GAF"/>
</dbReference>
<dbReference type="InterPro" id="IPR004358">
    <property type="entry name" value="Sig_transdc_His_kin-like_C"/>
</dbReference>
<evidence type="ECO:0000256" key="4">
    <source>
        <dbReference type="ARBA" id="ARBA00022679"/>
    </source>
</evidence>
<keyword evidence="8" id="KW-0902">Two-component regulatory system</keyword>
<evidence type="ECO:0000256" key="7">
    <source>
        <dbReference type="ARBA" id="ARBA00022840"/>
    </source>
</evidence>
<dbReference type="Pfam" id="PF02518">
    <property type="entry name" value="HATPase_c"/>
    <property type="match status" value="1"/>
</dbReference>
<dbReference type="Gene3D" id="3.30.565.10">
    <property type="entry name" value="Histidine kinase-like ATPase, C-terminal domain"/>
    <property type="match status" value="1"/>
</dbReference>
<organism evidence="10 11">
    <name type="scientific">Candidatus Nitrospira neomarina</name>
    <dbReference type="NCBI Taxonomy" id="3020899"/>
    <lineage>
        <taxon>Bacteria</taxon>
        <taxon>Pseudomonadati</taxon>
        <taxon>Nitrospirota</taxon>
        <taxon>Nitrospiria</taxon>
        <taxon>Nitrospirales</taxon>
        <taxon>Nitrospiraceae</taxon>
        <taxon>Nitrospira</taxon>
    </lineage>
</organism>
<dbReference type="SMART" id="SM00387">
    <property type="entry name" value="HATPase_c"/>
    <property type="match status" value="1"/>
</dbReference>
<proteinExistence type="predicted"/>
<dbReference type="EMBL" id="CP116968">
    <property type="protein sequence ID" value="WNM60752.1"/>
    <property type="molecule type" value="Genomic_DNA"/>
</dbReference>
<dbReference type="Pfam" id="PF13185">
    <property type="entry name" value="GAF_2"/>
    <property type="match status" value="1"/>
</dbReference>
<dbReference type="SUPFAM" id="SSF55781">
    <property type="entry name" value="GAF domain-like"/>
    <property type="match status" value="1"/>
</dbReference>
<dbReference type="PROSITE" id="PS50109">
    <property type="entry name" value="HIS_KIN"/>
    <property type="match status" value="1"/>
</dbReference>
<keyword evidence="3" id="KW-0597">Phosphoprotein</keyword>
<gene>
    <name evidence="10" type="ORF">PQG83_13400</name>
</gene>
<dbReference type="InterPro" id="IPR036890">
    <property type="entry name" value="HATPase_C_sf"/>
</dbReference>
<feature type="domain" description="Histidine kinase" evidence="9">
    <location>
        <begin position="187"/>
        <end position="415"/>
    </location>
</feature>
<dbReference type="KEGG" id="nneo:PQG83_13400"/>
<dbReference type="GO" id="GO:0005524">
    <property type="term" value="F:ATP binding"/>
    <property type="evidence" value="ECO:0007669"/>
    <property type="project" value="UniProtKB-KW"/>
</dbReference>
<comment type="catalytic activity">
    <reaction evidence="1">
        <text>ATP + protein L-histidine = ADP + protein N-phospho-L-histidine.</text>
        <dbReference type="EC" id="2.7.13.3"/>
    </reaction>
</comment>
<sequence length="426" mass="46707">MNPSNQLDRKERELEAARRISQALFQHLSVEDVVEQGLKIALEVVNCRAGSVLLANPETEELVFYHSIGDQPLKPGTAFPWTQGIAGSVFATGDPVVIKDVKEDQRHFEKIDHLSGFHTRDLIAIPLNRWEGHPIGVLEVMNKREDRLNQDDVAILMIIGAFTALAIEQARLFQEAKLAEVARILGDIGHDVKNMLMPVMCGTSLLRDEINDVFADLPAFDPDKGRASYELCLEVIGMVGNNAKRIQERVKEIADCVKGLTSPPRFAPCKLHHVVASVFDTLKLTAQEKGISLAHEGILDLPVMQADESRLFNAFYNLVNNAISEVPKGGSITITGQMEAMGKTVHVSVIDTGRGMPAEIRDTLFTARAISRKQGGTGLGTKIVKDVIEAHSGVIAVESEVDRGTVFHIHLPMEVPTTFSSDQVSS</sequence>
<accession>A0AA96GGV1</accession>
<keyword evidence="7 10" id="KW-0067">ATP-binding</keyword>
<evidence type="ECO:0000256" key="5">
    <source>
        <dbReference type="ARBA" id="ARBA00022741"/>
    </source>
</evidence>
<evidence type="ECO:0000256" key="2">
    <source>
        <dbReference type="ARBA" id="ARBA00012438"/>
    </source>
</evidence>
<keyword evidence="6" id="KW-0418">Kinase</keyword>
<dbReference type="Proteomes" id="UP001302494">
    <property type="component" value="Chromosome"/>
</dbReference>
<dbReference type="GO" id="GO:0004673">
    <property type="term" value="F:protein histidine kinase activity"/>
    <property type="evidence" value="ECO:0007669"/>
    <property type="project" value="UniProtKB-EC"/>
</dbReference>
<dbReference type="InterPro" id="IPR029016">
    <property type="entry name" value="GAF-like_dom_sf"/>
</dbReference>
<dbReference type="EC" id="2.7.13.3" evidence="2"/>
<dbReference type="SUPFAM" id="SSF55874">
    <property type="entry name" value="ATPase domain of HSP90 chaperone/DNA topoisomerase II/histidine kinase"/>
    <property type="match status" value="1"/>
</dbReference>
<keyword evidence="4" id="KW-0808">Transferase</keyword>
<dbReference type="InterPro" id="IPR005467">
    <property type="entry name" value="His_kinase_dom"/>
</dbReference>
<keyword evidence="11" id="KW-1185">Reference proteome</keyword>
<name>A0AA96GGV1_9BACT</name>
<evidence type="ECO:0000256" key="6">
    <source>
        <dbReference type="ARBA" id="ARBA00022777"/>
    </source>
</evidence>
<evidence type="ECO:0000313" key="10">
    <source>
        <dbReference type="EMBL" id="WNM60752.1"/>
    </source>
</evidence>
<evidence type="ECO:0000313" key="11">
    <source>
        <dbReference type="Proteomes" id="UP001302494"/>
    </source>
</evidence>
<dbReference type="RefSeq" id="WP_312741917.1">
    <property type="nucleotide sequence ID" value="NZ_CP116968.1"/>
</dbReference>